<evidence type="ECO:0000259" key="1">
    <source>
        <dbReference type="Pfam" id="PF07238"/>
    </source>
</evidence>
<protein>
    <submittedName>
        <fullName evidence="2">PilZ domain-containing protein</fullName>
    </submittedName>
</protein>
<dbReference type="RefSeq" id="WP_088518896.1">
    <property type="nucleotide sequence ID" value="NZ_FYDG01000001.1"/>
</dbReference>
<dbReference type="SUPFAM" id="SSF141371">
    <property type="entry name" value="PilZ domain-like"/>
    <property type="match status" value="2"/>
</dbReference>
<evidence type="ECO:0000313" key="2">
    <source>
        <dbReference type="EMBL" id="SNB54820.1"/>
    </source>
</evidence>
<dbReference type="GO" id="GO:0035438">
    <property type="term" value="F:cyclic-di-GMP binding"/>
    <property type="evidence" value="ECO:0007669"/>
    <property type="project" value="InterPro"/>
</dbReference>
<sequence>MSPLLKVNAKPVERRRHARVKLALLGRYMLEDRREFPCQTIDVSVGGLAVTAPVRGALGERVVAYFDSLGRVEGTIVRHLEYGFVMTANMPAFKREKLVNQLTWLVNRKTLGLPEDRRHERITPNRAQTTLRFPDGTLAPAKIVDISVSGAAIVCTAQAPLGSMLHIGRRPARVVRVFDHGMALEFALPLSFDVFDENVVL</sequence>
<dbReference type="EMBL" id="FYDG01000001">
    <property type="protein sequence ID" value="SNB54820.1"/>
    <property type="molecule type" value="Genomic_DNA"/>
</dbReference>
<evidence type="ECO:0000313" key="3">
    <source>
        <dbReference type="Proteomes" id="UP000198418"/>
    </source>
</evidence>
<proteinExistence type="predicted"/>
<dbReference type="Pfam" id="PF07238">
    <property type="entry name" value="PilZ"/>
    <property type="match status" value="2"/>
</dbReference>
<feature type="domain" description="PilZ" evidence="1">
    <location>
        <begin position="116"/>
        <end position="191"/>
    </location>
</feature>
<dbReference type="Gene3D" id="2.40.10.220">
    <property type="entry name" value="predicted glycosyltransferase like domains"/>
    <property type="match status" value="1"/>
</dbReference>
<keyword evidence="3" id="KW-1185">Reference proteome</keyword>
<feature type="domain" description="PilZ" evidence="1">
    <location>
        <begin position="13"/>
        <end position="85"/>
    </location>
</feature>
<organism evidence="2 3">
    <name type="scientific">Rhodoblastus acidophilus</name>
    <name type="common">Rhodopseudomonas acidophila</name>
    <dbReference type="NCBI Taxonomy" id="1074"/>
    <lineage>
        <taxon>Bacteria</taxon>
        <taxon>Pseudomonadati</taxon>
        <taxon>Pseudomonadota</taxon>
        <taxon>Alphaproteobacteria</taxon>
        <taxon>Hyphomicrobiales</taxon>
        <taxon>Rhodoblastaceae</taxon>
        <taxon>Rhodoblastus</taxon>
    </lineage>
</organism>
<reference evidence="3" key="1">
    <citation type="submission" date="2017-06" db="EMBL/GenBank/DDBJ databases">
        <authorList>
            <person name="Varghese N."/>
            <person name="Submissions S."/>
        </authorList>
    </citation>
    <scope>NUCLEOTIDE SEQUENCE [LARGE SCALE GENOMIC DNA]</scope>
    <source>
        <strain evidence="3">DSM 137</strain>
    </source>
</reference>
<dbReference type="OrthoDB" id="9798164at2"/>
<dbReference type="InterPro" id="IPR009875">
    <property type="entry name" value="PilZ_domain"/>
</dbReference>
<gene>
    <name evidence="2" type="ORF">SAMN06265338_101419</name>
</gene>
<dbReference type="Proteomes" id="UP000198418">
    <property type="component" value="Unassembled WGS sequence"/>
</dbReference>
<name>A0A212Q694_RHOAC</name>
<accession>A0A212Q694</accession>
<dbReference type="AlphaFoldDB" id="A0A212Q694"/>